<protein>
    <submittedName>
        <fullName evidence="2">Uncharacterized protein</fullName>
    </submittedName>
</protein>
<feature type="compositionally biased region" description="Low complexity" evidence="1">
    <location>
        <begin position="668"/>
        <end position="689"/>
    </location>
</feature>
<dbReference type="Proteomes" id="UP000245946">
    <property type="component" value="Unassembled WGS sequence"/>
</dbReference>
<feature type="region of interest" description="Disordered" evidence="1">
    <location>
        <begin position="508"/>
        <end position="532"/>
    </location>
</feature>
<dbReference type="RefSeq" id="XP_025597215.1">
    <property type="nucleotide sequence ID" value="XM_025744754.1"/>
</dbReference>
<evidence type="ECO:0000256" key="1">
    <source>
        <dbReference type="SAM" id="MobiDB-lite"/>
    </source>
</evidence>
<feature type="region of interest" description="Disordered" evidence="1">
    <location>
        <begin position="72"/>
        <end position="140"/>
    </location>
</feature>
<feature type="compositionally biased region" description="Low complexity" evidence="1">
    <location>
        <begin position="33"/>
        <end position="48"/>
    </location>
</feature>
<feature type="compositionally biased region" description="Polar residues" evidence="1">
    <location>
        <begin position="745"/>
        <end position="754"/>
    </location>
</feature>
<dbReference type="AlphaFoldDB" id="A0A316Z6L9"/>
<feature type="compositionally biased region" description="Low complexity" evidence="1">
    <location>
        <begin position="781"/>
        <end position="797"/>
    </location>
</feature>
<dbReference type="OrthoDB" id="3367029at2759"/>
<feature type="compositionally biased region" description="Low complexity" evidence="1">
    <location>
        <begin position="755"/>
        <end position="768"/>
    </location>
</feature>
<proteinExistence type="predicted"/>
<feature type="compositionally biased region" description="Low complexity" evidence="1">
    <location>
        <begin position="628"/>
        <end position="654"/>
    </location>
</feature>
<feature type="compositionally biased region" description="Low complexity" evidence="1">
    <location>
        <begin position="72"/>
        <end position="123"/>
    </location>
</feature>
<dbReference type="EMBL" id="KZ819297">
    <property type="protein sequence ID" value="PWN96936.1"/>
    <property type="molecule type" value="Genomic_DNA"/>
</dbReference>
<keyword evidence="3" id="KW-1185">Reference proteome</keyword>
<reference evidence="2 3" key="1">
    <citation type="journal article" date="2018" name="Mol. Biol. Evol.">
        <title>Broad Genomic Sampling Reveals a Smut Pathogenic Ancestry of the Fungal Clade Ustilaginomycotina.</title>
        <authorList>
            <person name="Kijpornyongpan T."/>
            <person name="Mondo S.J."/>
            <person name="Barry K."/>
            <person name="Sandor L."/>
            <person name="Lee J."/>
            <person name="Lipzen A."/>
            <person name="Pangilinan J."/>
            <person name="LaButti K."/>
            <person name="Hainaut M."/>
            <person name="Henrissat B."/>
            <person name="Grigoriev I.V."/>
            <person name="Spatafora J.W."/>
            <person name="Aime M.C."/>
        </authorList>
    </citation>
    <scope>NUCLEOTIDE SEQUENCE [LARGE SCALE GENOMIC DNA]</scope>
    <source>
        <strain evidence="2 3">MCA 4186</strain>
    </source>
</reference>
<evidence type="ECO:0000313" key="3">
    <source>
        <dbReference type="Proteomes" id="UP000245946"/>
    </source>
</evidence>
<name>A0A316Z6L9_9BASI</name>
<accession>A0A316Z6L9</accession>
<feature type="compositionally biased region" description="Low complexity" evidence="1">
    <location>
        <begin position="191"/>
        <end position="207"/>
    </location>
</feature>
<feature type="compositionally biased region" description="Low complexity" evidence="1">
    <location>
        <begin position="589"/>
        <end position="603"/>
    </location>
</feature>
<feature type="compositionally biased region" description="Pro residues" evidence="1">
    <location>
        <begin position="511"/>
        <end position="523"/>
    </location>
</feature>
<sequence>MSLARRESTVFSHPRHPSSASSQPHPRRDDSRAASAAAPPQTPMPAARFDSLADLLHDAGYKETRIFTPVASSSAAAAGGAASAAGAASMSASAGRASTPRSSGSPRRTAHPGGSSSRRMPSRAPVKGATATLKQKPSGSWFSSFWDATLGASASSSSGAVRSEGKENVGVDVGVGASGEGKARELRKVKSTAALSSSSSFSTSASAKRAPLSPLRGSSDRASMTVSTSSAASTSTASPRRAVAASPSATASTVTTTRPRTLGRAKSSAALGGLWCGSLRYRTDASSLATEVVDKEEMTPSSHAAASRSLPRRGAGKSRVGLASAFAPEDEQPGEPGSPSISQEARRMRRERAAWRESVSSLKAFAASSSHRTTSTPAISVQPASPGRCDTAATRRTLAELFAAPAQPVVSRDDAVVLRNDGCLWPAGAGLRRMRSVEALENAAKALARGESDSGSAIQIASTICDGAAPSTSSFSVSAPATPRTAISAHISPPRPSAVVVETTSVIIAPSPSPPRPSPPRGPPALVLTSPTGMSAPQILDLMAKEFEPRSFSPEQILRSQLPRPAARARTLPARNFGVRSSGSGGSGEESTSSTGAGSASGTRRGRRRASRTDESSSGTNTVTVIGSSSTQQQSTAASTHSTLTAPTSRSLSSRGRRRKPIPSMDTASSSSASFGSASTRLSRAAAASTRHEDDPFVDRTNRFEKQQQQQQQGSLSHRPASLPRRKAPGVRGALPAPPPPALPSATQQQQMPCSGSASASSDSPGMAARRRRLAARPSIAGMASASGSANGAAVLA</sequence>
<evidence type="ECO:0000313" key="2">
    <source>
        <dbReference type="EMBL" id="PWN96936.1"/>
    </source>
</evidence>
<feature type="region of interest" description="Disordered" evidence="1">
    <location>
        <begin position="555"/>
        <end position="797"/>
    </location>
</feature>
<feature type="compositionally biased region" description="Low complexity" evidence="1">
    <location>
        <begin position="221"/>
        <end position="260"/>
    </location>
</feature>
<organism evidence="2 3">
    <name type="scientific">Tilletiopsis washingtonensis</name>
    <dbReference type="NCBI Taxonomy" id="58919"/>
    <lineage>
        <taxon>Eukaryota</taxon>
        <taxon>Fungi</taxon>
        <taxon>Dikarya</taxon>
        <taxon>Basidiomycota</taxon>
        <taxon>Ustilaginomycotina</taxon>
        <taxon>Exobasidiomycetes</taxon>
        <taxon>Entylomatales</taxon>
        <taxon>Entylomatales incertae sedis</taxon>
        <taxon>Tilletiopsis</taxon>
    </lineage>
</organism>
<feature type="compositionally biased region" description="Polar residues" evidence="1">
    <location>
        <begin position="367"/>
        <end position="383"/>
    </location>
</feature>
<feature type="compositionally biased region" description="Low complexity" evidence="1">
    <location>
        <begin position="562"/>
        <end position="575"/>
    </location>
</feature>
<feature type="compositionally biased region" description="Polar residues" evidence="1">
    <location>
        <begin position="616"/>
        <end position="627"/>
    </location>
</feature>
<feature type="compositionally biased region" description="Basic and acidic residues" evidence="1">
    <location>
        <begin position="690"/>
        <end position="706"/>
    </location>
</feature>
<feature type="region of interest" description="Disordered" evidence="1">
    <location>
        <begin position="1"/>
        <end position="48"/>
    </location>
</feature>
<gene>
    <name evidence="2" type="ORF">FA09DRAFT_346541</name>
</gene>
<feature type="region of interest" description="Disordered" evidence="1">
    <location>
        <begin position="155"/>
        <end position="267"/>
    </location>
</feature>
<dbReference type="GeneID" id="37272298"/>
<feature type="region of interest" description="Disordered" evidence="1">
    <location>
        <begin position="292"/>
        <end position="353"/>
    </location>
</feature>
<feature type="region of interest" description="Disordered" evidence="1">
    <location>
        <begin position="366"/>
        <end position="388"/>
    </location>
</feature>